<evidence type="ECO:0000313" key="5">
    <source>
        <dbReference type="EMBL" id="MBD2871335.1"/>
    </source>
</evidence>
<dbReference type="RefSeq" id="WP_190865044.1">
    <property type="nucleotide sequence ID" value="NZ_JACXIY010000029.1"/>
</dbReference>
<reference evidence="5" key="1">
    <citation type="submission" date="2020-09" db="EMBL/GenBank/DDBJ databases">
        <title>A novel bacterium of genus Paenibacillus, isolated from South China Sea.</title>
        <authorList>
            <person name="Huang H."/>
            <person name="Mo K."/>
            <person name="Hu Y."/>
        </authorList>
    </citation>
    <scope>NUCLEOTIDE SEQUENCE</scope>
    <source>
        <strain evidence="5">IB182493</strain>
    </source>
</reference>
<dbReference type="InterPro" id="IPR051782">
    <property type="entry name" value="ABC_Transporter_VariousFunc"/>
</dbReference>
<sequence length="243" mass="26844">MDLIEEADGQDYVLRVDIKVAGYEEEKPAIRDVSLQVAPGQLVGLIGPNGAGKSTTIKTILGLMAHVDGNVTLGGRHKRYAYVPEQPVFYEYFTLWEHLRLAASAFGMEEDQFAGKAEQLLKRFRLTGERNHYPAHFSKGMQQKLMLIIAFLLEPDVYIVDEPFVGLDPRATNDFLSLLDAERQRGAGVLMSTHVLDTAERICQGFVLINSGAVVAKGTLAQVRIDAGCTEDATLFECFHALT</sequence>
<evidence type="ECO:0000313" key="6">
    <source>
        <dbReference type="Proteomes" id="UP000632125"/>
    </source>
</evidence>
<dbReference type="EMBL" id="JACXIY010000029">
    <property type="protein sequence ID" value="MBD2871335.1"/>
    <property type="molecule type" value="Genomic_DNA"/>
</dbReference>
<dbReference type="PROSITE" id="PS50893">
    <property type="entry name" value="ABC_TRANSPORTER_2"/>
    <property type="match status" value="1"/>
</dbReference>
<dbReference type="Pfam" id="PF00005">
    <property type="entry name" value="ABC_tran"/>
    <property type="match status" value="1"/>
</dbReference>
<dbReference type="SUPFAM" id="SSF52540">
    <property type="entry name" value="P-loop containing nucleoside triphosphate hydrolases"/>
    <property type="match status" value="1"/>
</dbReference>
<dbReference type="GO" id="GO:0016887">
    <property type="term" value="F:ATP hydrolysis activity"/>
    <property type="evidence" value="ECO:0007669"/>
    <property type="project" value="InterPro"/>
</dbReference>
<keyword evidence="6" id="KW-1185">Reference proteome</keyword>
<evidence type="ECO:0000259" key="4">
    <source>
        <dbReference type="PROSITE" id="PS50893"/>
    </source>
</evidence>
<gene>
    <name evidence="5" type="ORF">IDH41_22365</name>
</gene>
<feature type="domain" description="ABC transporter" evidence="4">
    <location>
        <begin position="13"/>
        <end position="236"/>
    </location>
</feature>
<dbReference type="InterPro" id="IPR017871">
    <property type="entry name" value="ABC_transporter-like_CS"/>
</dbReference>
<keyword evidence="3 5" id="KW-0067">ATP-binding</keyword>
<protein>
    <submittedName>
        <fullName evidence="5">ABC transporter ATP-binding protein</fullName>
    </submittedName>
</protein>
<dbReference type="InterPro" id="IPR003593">
    <property type="entry name" value="AAA+_ATPase"/>
</dbReference>
<dbReference type="SMART" id="SM00382">
    <property type="entry name" value="AAA"/>
    <property type="match status" value="1"/>
</dbReference>
<evidence type="ECO:0000256" key="3">
    <source>
        <dbReference type="ARBA" id="ARBA00022840"/>
    </source>
</evidence>
<evidence type="ECO:0000256" key="2">
    <source>
        <dbReference type="ARBA" id="ARBA00022741"/>
    </source>
</evidence>
<dbReference type="PROSITE" id="PS00211">
    <property type="entry name" value="ABC_TRANSPORTER_1"/>
    <property type="match status" value="1"/>
</dbReference>
<name>A0A927CPV8_9BACL</name>
<dbReference type="CDD" id="cd03230">
    <property type="entry name" value="ABC_DR_subfamily_A"/>
    <property type="match status" value="1"/>
</dbReference>
<organism evidence="5 6">
    <name type="scientific">Paenibacillus arenilitoris</name>
    <dbReference type="NCBI Taxonomy" id="2772299"/>
    <lineage>
        <taxon>Bacteria</taxon>
        <taxon>Bacillati</taxon>
        <taxon>Bacillota</taxon>
        <taxon>Bacilli</taxon>
        <taxon>Bacillales</taxon>
        <taxon>Paenibacillaceae</taxon>
        <taxon>Paenibacillus</taxon>
    </lineage>
</organism>
<dbReference type="AlphaFoldDB" id="A0A927CPV8"/>
<evidence type="ECO:0000256" key="1">
    <source>
        <dbReference type="ARBA" id="ARBA00022448"/>
    </source>
</evidence>
<accession>A0A927CPV8</accession>
<keyword evidence="1" id="KW-0813">Transport</keyword>
<dbReference type="GO" id="GO:0005524">
    <property type="term" value="F:ATP binding"/>
    <property type="evidence" value="ECO:0007669"/>
    <property type="project" value="UniProtKB-KW"/>
</dbReference>
<dbReference type="Gene3D" id="3.40.50.300">
    <property type="entry name" value="P-loop containing nucleotide triphosphate hydrolases"/>
    <property type="match status" value="1"/>
</dbReference>
<comment type="caution">
    <text evidence="5">The sequence shown here is derived from an EMBL/GenBank/DDBJ whole genome shotgun (WGS) entry which is preliminary data.</text>
</comment>
<dbReference type="PANTHER" id="PTHR42939:SF2">
    <property type="entry name" value="ABC-TYPE TRANSPORTER ATP-BINDING PROTEIN ECSA"/>
    <property type="match status" value="1"/>
</dbReference>
<dbReference type="Proteomes" id="UP000632125">
    <property type="component" value="Unassembled WGS sequence"/>
</dbReference>
<proteinExistence type="predicted"/>
<dbReference type="InterPro" id="IPR003439">
    <property type="entry name" value="ABC_transporter-like_ATP-bd"/>
</dbReference>
<dbReference type="InterPro" id="IPR027417">
    <property type="entry name" value="P-loop_NTPase"/>
</dbReference>
<keyword evidence="2" id="KW-0547">Nucleotide-binding</keyword>
<dbReference type="PANTHER" id="PTHR42939">
    <property type="entry name" value="ABC TRANSPORTER ATP-BINDING PROTEIN ALBC-RELATED"/>
    <property type="match status" value="1"/>
</dbReference>